<evidence type="ECO:0000313" key="1">
    <source>
        <dbReference type="EMBL" id="SDZ50783.1"/>
    </source>
</evidence>
<name>A0A1H3TKH7_9PSEU</name>
<protein>
    <submittedName>
        <fullName evidence="1">Uncharacterized protein</fullName>
    </submittedName>
</protein>
<reference evidence="2" key="1">
    <citation type="submission" date="2016-10" db="EMBL/GenBank/DDBJ databases">
        <authorList>
            <person name="Varghese N."/>
            <person name="Submissions S."/>
        </authorList>
    </citation>
    <scope>NUCLEOTIDE SEQUENCE [LARGE SCALE GENOMIC DNA]</scope>
    <source>
        <strain evidence="2">CGMCC 4.3530</strain>
    </source>
</reference>
<gene>
    <name evidence="1" type="ORF">SAMN05216215_108617</name>
</gene>
<dbReference type="STRING" id="418495.SAMN05216215_108617"/>
<accession>A0A1H3TKH7</accession>
<dbReference type="EMBL" id="FNOK01000086">
    <property type="protein sequence ID" value="SDZ50783.1"/>
    <property type="molecule type" value="Genomic_DNA"/>
</dbReference>
<dbReference type="Proteomes" id="UP000199529">
    <property type="component" value="Unassembled WGS sequence"/>
</dbReference>
<sequence length="34" mass="3795">MEDTPLEFADLQITDESTDQYGWRIVGAATGAHR</sequence>
<proteinExistence type="predicted"/>
<dbReference type="AlphaFoldDB" id="A0A1H3TKH7"/>
<keyword evidence="2" id="KW-1185">Reference proteome</keyword>
<evidence type="ECO:0000313" key="2">
    <source>
        <dbReference type="Proteomes" id="UP000199529"/>
    </source>
</evidence>
<organism evidence="1 2">
    <name type="scientific">Saccharopolyspora shandongensis</name>
    <dbReference type="NCBI Taxonomy" id="418495"/>
    <lineage>
        <taxon>Bacteria</taxon>
        <taxon>Bacillati</taxon>
        <taxon>Actinomycetota</taxon>
        <taxon>Actinomycetes</taxon>
        <taxon>Pseudonocardiales</taxon>
        <taxon>Pseudonocardiaceae</taxon>
        <taxon>Saccharopolyspora</taxon>
    </lineage>
</organism>